<dbReference type="HOGENOM" id="CLU_3030782_0_0_7"/>
<organism evidence="1 2">
    <name type="scientific">Syntrophus aciditrophicus (strain SB)</name>
    <dbReference type="NCBI Taxonomy" id="56780"/>
    <lineage>
        <taxon>Bacteria</taxon>
        <taxon>Pseudomonadati</taxon>
        <taxon>Thermodesulfobacteriota</taxon>
        <taxon>Syntrophia</taxon>
        <taxon>Syntrophales</taxon>
        <taxon>Syntrophaceae</taxon>
        <taxon>Syntrophus</taxon>
    </lineage>
</organism>
<accession>Q2LQX2</accession>
<protein>
    <submittedName>
        <fullName evidence="1">Hypothetical cytosolic protein</fullName>
    </submittedName>
</protein>
<proteinExistence type="predicted"/>
<reference evidence="1 2" key="1">
    <citation type="journal article" date="2007" name="Proc. Natl. Acad. Sci. U.S.A.">
        <title>The genome of Syntrophus aciditrophicus: life at the thermodynamic limit of microbial growth.</title>
        <authorList>
            <person name="McInerney M.J."/>
            <person name="Rohlin L."/>
            <person name="Mouttaki H."/>
            <person name="Kim U."/>
            <person name="Krupp R.S."/>
            <person name="Rios-Hernandez L."/>
            <person name="Sieber J."/>
            <person name="Struchtemeyer C.G."/>
            <person name="Bhattacharyya A."/>
            <person name="Campbell J.W."/>
            <person name="Gunsalus R.P."/>
        </authorList>
    </citation>
    <scope>NUCLEOTIDE SEQUENCE [LARGE SCALE GENOMIC DNA]</scope>
    <source>
        <strain evidence="1 2">SB</strain>
    </source>
</reference>
<name>Q2LQX2_SYNAS</name>
<dbReference type="Proteomes" id="UP000001933">
    <property type="component" value="Chromosome"/>
</dbReference>
<evidence type="ECO:0000313" key="2">
    <source>
        <dbReference type="Proteomes" id="UP000001933"/>
    </source>
</evidence>
<sequence>MKDRIDLIYEGIATNAYETRTGWQADQDRIDLIYEGIATSIPSSFNTRTEFIRQN</sequence>
<gene>
    <name evidence="1" type="ORF">SYN_02242</name>
</gene>
<dbReference type="EMBL" id="CP000252">
    <property type="protein sequence ID" value="ABC76482.1"/>
    <property type="molecule type" value="Genomic_DNA"/>
</dbReference>
<dbReference type="InParanoid" id="Q2LQX2"/>
<evidence type="ECO:0000313" key="1">
    <source>
        <dbReference type="EMBL" id="ABC76482.1"/>
    </source>
</evidence>
<dbReference type="AlphaFoldDB" id="Q2LQX2"/>
<dbReference type="KEGG" id="sat:SYN_02242"/>
<keyword evidence="2" id="KW-1185">Reference proteome</keyword>